<evidence type="ECO:0000313" key="2">
    <source>
        <dbReference type="EMBL" id="CAH1995021.1"/>
    </source>
</evidence>
<dbReference type="OrthoDB" id="6670296at2759"/>
<proteinExistence type="predicted"/>
<reference evidence="2" key="1">
    <citation type="submission" date="2022-03" db="EMBL/GenBank/DDBJ databases">
        <authorList>
            <person name="Sayadi A."/>
        </authorList>
    </citation>
    <scope>NUCLEOTIDE SEQUENCE</scope>
</reference>
<gene>
    <name evidence="2" type="ORF">ACAOBT_LOCUS22351</name>
</gene>
<accession>A0A9P0PRJ8</accession>
<name>A0A9P0PRJ8_ACAOB</name>
<protein>
    <submittedName>
        <fullName evidence="2">Uncharacterized protein</fullName>
    </submittedName>
</protein>
<organism evidence="2 3">
    <name type="scientific">Acanthoscelides obtectus</name>
    <name type="common">Bean weevil</name>
    <name type="synonym">Bruchus obtectus</name>
    <dbReference type="NCBI Taxonomy" id="200917"/>
    <lineage>
        <taxon>Eukaryota</taxon>
        <taxon>Metazoa</taxon>
        <taxon>Ecdysozoa</taxon>
        <taxon>Arthropoda</taxon>
        <taxon>Hexapoda</taxon>
        <taxon>Insecta</taxon>
        <taxon>Pterygota</taxon>
        <taxon>Neoptera</taxon>
        <taxon>Endopterygota</taxon>
        <taxon>Coleoptera</taxon>
        <taxon>Polyphaga</taxon>
        <taxon>Cucujiformia</taxon>
        <taxon>Chrysomeloidea</taxon>
        <taxon>Chrysomelidae</taxon>
        <taxon>Bruchinae</taxon>
        <taxon>Bruchini</taxon>
        <taxon>Acanthoscelides</taxon>
    </lineage>
</organism>
<sequence length="426" mass="47738">MDLTADVPKAGFGNGHAGNTSWGFFTDHELSATIIGIDTRLLFRLKVILEAISSGHRIDKPKFEIFCLDTAQLYVELYLWHPLTPTLHKKLLHRPVVNEKTLLSIGMMSEETAEARNKHIRLYRQNYAWKFSRESCNLDIINRLLLSSDPLITGMRSTRRKITKPFLEETVEMLLSEEPMGQSNLSGDNDDDDEDSAPEVSAIPIDPQSQTYVQLLQESENVQNQMKESTSTVLQNIASYDTYIKNMSDSILAEQLQSIHEKISGMKANLGKRIQKRSAGSSENTKDFLTKCVINEDVLDRLADEVNEQIKTCSTVAMAEMSNVISSSMADAQAFMTLPNVIGSDVQRCGLNKECRWDIVQHSILEALQVPPKIYSLTAKIQSLVLKTVISIDSCGLKGLRNIGEVGVQLMQDVYNCIMDEVEMAN</sequence>
<dbReference type="AlphaFoldDB" id="A0A9P0PRJ8"/>
<feature type="region of interest" description="Disordered" evidence="1">
    <location>
        <begin position="177"/>
        <end position="204"/>
    </location>
</feature>
<evidence type="ECO:0000313" key="3">
    <source>
        <dbReference type="Proteomes" id="UP001152888"/>
    </source>
</evidence>
<comment type="caution">
    <text evidence="2">The sequence shown here is derived from an EMBL/GenBank/DDBJ whole genome shotgun (WGS) entry which is preliminary data.</text>
</comment>
<feature type="compositionally biased region" description="Acidic residues" evidence="1">
    <location>
        <begin position="188"/>
        <end position="197"/>
    </location>
</feature>
<keyword evidence="3" id="KW-1185">Reference proteome</keyword>
<dbReference type="Proteomes" id="UP001152888">
    <property type="component" value="Unassembled WGS sequence"/>
</dbReference>
<evidence type="ECO:0000256" key="1">
    <source>
        <dbReference type="SAM" id="MobiDB-lite"/>
    </source>
</evidence>
<dbReference type="EMBL" id="CAKOFQ010007212">
    <property type="protein sequence ID" value="CAH1995021.1"/>
    <property type="molecule type" value="Genomic_DNA"/>
</dbReference>